<feature type="domain" description="Lipid/polyisoprenoid-binding YceI-like" evidence="2">
    <location>
        <begin position="27"/>
        <end position="188"/>
    </location>
</feature>
<dbReference type="Pfam" id="PF04264">
    <property type="entry name" value="YceI"/>
    <property type="match status" value="1"/>
</dbReference>
<dbReference type="Gene3D" id="2.40.128.110">
    <property type="entry name" value="Lipid/polyisoprenoid-binding, YceI-like"/>
    <property type="match status" value="1"/>
</dbReference>
<feature type="signal peptide" evidence="1">
    <location>
        <begin position="1"/>
        <end position="24"/>
    </location>
</feature>
<protein>
    <submittedName>
        <fullName evidence="3">YceI family protein</fullName>
    </submittedName>
</protein>
<dbReference type="PANTHER" id="PTHR34406:SF1">
    <property type="entry name" value="PROTEIN YCEI"/>
    <property type="match status" value="1"/>
</dbReference>
<comment type="caution">
    <text evidence="3">The sequence shown here is derived from an EMBL/GenBank/DDBJ whole genome shotgun (WGS) entry which is preliminary data.</text>
</comment>
<dbReference type="EMBL" id="JAENGP010000002">
    <property type="protein sequence ID" value="MBK1780065.1"/>
    <property type="molecule type" value="Genomic_DNA"/>
</dbReference>
<organism evidence="3 4">
    <name type="scientific">Advenella mandrilli</name>
    <dbReference type="NCBI Taxonomy" id="2800330"/>
    <lineage>
        <taxon>Bacteria</taxon>
        <taxon>Pseudomonadati</taxon>
        <taxon>Pseudomonadota</taxon>
        <taxon>Betaproteobacteria</taxon>
        <taxon>Burkholderiales</taxon>
        <taxon>Alcaligenaceae</taxon>
    </lineage>
</organism>
<evidence type="ECO:0000256" key="1">
    <source>
        <dbReference type="SAM" id="SignalP"/>
    </source>
</evidence>
<accession>A0ABS1EAU9</accession>
<name>A0ABS1EAU9_9BURK</name>
<dbReference type="InterPro" id="IPR036761">
    <property type="entry name" value="TTHA0802/YceI-like_sf"/>
</dbReference>
<keyword evidence="4" id="KW-1185">Reference proteome</keyword>
<reference evidence="3 4" key="1">
    <citation type="submission" date="2020-12" db="EMBL/GenBank/DDBJ databases">
        <authorList>
            <person name="Lu T."/>
            <person name="Wang Q."/>
            <person name="Han X."/>
        </authorList>
    </citation>
    <scope>NUCLEOTIDE SEQUENCE [LARGE SCALE GENOMIC DNA]</scope>
    <source>
        <strain evidence="3 4">WQ 585</strain>
    </source>
</reference>
<evidence type="ECO:0000259" key="2">
    <source>
        <dbReference type="SMART" id="SM00867"/>
    </source>
</evidence>
<sequence length="189" mass="20410">MKKIIRNTFAAVTLVAGMMGSAHAAEYKTIDPSASSLSFVYSQMNVNMDGKFTELTASTFSFDPAAPEQASVLIEIPVSGIDAGYGEANEELKKADWLAPSDHPLAKFESAKVQALGDNKFQVDGKLTIKGNTRDVSVPFTFSEKDGKGIFEGMFTFQRADFSVGEGMWADFGIVANDIQIKFSIAANQ</sequence>
<evidence type="ECO:0000313" key="4">
    <source>
        <dbReference type="Proteomes" id="UP000635316"/>
    </source>
</evidence>
<dbReference type="SUPFAM" id="SSF101874">
    <property type="entry name" value="YceI-like"/>
    <property type="match status" value="1"/>
</dbReference>
<dbReference type="SMART" id="SM00867">
    <property type="entry name" value="YceI"/>
    <property type="match status" value="1"/>
</dbReference>
<keyword evidence="1" id="KW-0732">Signal</keyword>
<dbReference type="InterPro" id="IPR007372">
    <property type="entry name" value="Lipid/polyisoprenoid-bd_YceI"/>
</dbReference>
<gene>
    <name evidence="3" type="ORF">JHL22_02410</name>
</gene>
<proteinExistence type="predicted"/>
<dbReference type="Proteomes" id="UP000635316">
    <property type="component" value="Unassembled WGS sequence"/>
</dbReference>
<dbReference type="RefSeq" id="WP_200233440.1">
    <property type="nucleotide sequence ID" value="NZ_JAENGP010000002.1"/>
</dbReference>
<feature type="chain" id="PRO_5046975122" evidence="1">
    <location>
        <begin position="25"/>
        <end position="189"/>
    </location>
</feature>
<dbReference type="PANTHER" id="PTHR34406">
    <property type="entry name" value="PROTEIN YCEI"/>
    <property type="match status" value="1"/>
</dbReference>
<evidence type="ECO:0000313" key="3">
    <source>
        <dbReference type="EMBL" id="MBK1780065.1"/>
    </source>
</evidence>